<dbReference type="EMBL" id="RYFG02000113">
    <property type="protein sequence ID" value="TRW91330.1"/>
    <property type="molecule type" value="Genomic_DNA"/>
</dbReference>
<organism evidence="1 2">
    <name type="scientific">Candidatus Methylobacter oryzae</name>
    <dbReference type="NCBI Taxonomy" id="2497749"/>
    <lineage>
        <taxon>Bacteria</taxon>
        <taxon>Pseudomonadati</taxon>
        <taxon>Pseudomonadota</taxon>
        <taxon>Gammaproteobacteria</taxon>
        <taxon>Methylococcales</taxon>
        <taxon>Methylococcaceae</taxon>
        <taxon>Methylobacter</taxon>
    </lineage>
</organism>
<comment type="caution">
    <text evidence="1">The sequence shown here is derived from an EMBL/GenBank/DDBJ whole genome shotgun (WGS) entry which is preliminary data.</text>
</comment>
<accession>A0ABY3C7L3</accession>
<name>A0ABY3C7L3_9GAMM</name>
<keyword evidence="2" id="KW-1185">Reference proteome</keyword>
<evidence type="ECO:0000313" key="2">
    <source>
        <dbReference type="Proteomes" id="UP000733744"/>
    </source>
</evidence>
<evidence type="ECO:0000313" key="1">
    <source>
        <dbReference type="EMBL" id="TRW91330.1"/>
    </source>
</evidence>
<dbReference type="RefSeq" id="WP_127027944.1">
    <property type="nucleotide sequence ID" value="NZ_RYFG02000113.1"/>
</dbReference>
<proteinExistence type="predicted"/>
<protein>
    <submittedName>
        <fullName evidence="1">Uncharacterized protein</fullName>
    </submittedName>
</protein>
<gene>
    <name evidence="1" type="ORF">EKO24_017300</name>
</gene>
<sequence length="83" mass="9363">MSDKVVELGYAASAAMNDPPAFKKHFKALQKQGRCIPDVNVEFVAAMEEEVLELYEAPYDPMRPVVCFDFRESVFSEGVLNFV</sequence>
<reference evidence="1 2" key="1">
    <citation type="journal article" date="2019" name="Antonie Van Leeuwenhoek">
        <title>Description of 'Ca. Methylobacter oryzae' KRF1, a novel species from the environmentally important Methylobacter clade 2.</title>
        <authorList>
            <person name="Khatri K."/>
            <person name="Mohite J.A."/>
            <person name="Pandit P.S."/>
            <person name="Bahulikar R."/>
            <person name="Rahalkar M.C."/>
        </authorList>
    </citation>
    <scope>NUCLEOTIDE SEQUENCE [LARGE SCALE GENOMIC DNA]</scope>
    <source>
        <strain evidence="1 2">KRF1</strain>
    </source>
</reference>
<dbReference type="Proteomes" id="UP000733744">
    <property type="component" value="Unassembled WGS sequence"/>
</dbReference>